<dbReference type="Proteomes" id="UP000693970">
    <property type="component" value="Unassembled WGS sequence"/>
</dbReference>
<reference evidence="4" key="2">
    <citation type="submission" date="2021-04" db="EMBL/GenBank/DDBJ databases">
        <authorList>
            <person name="Podell S."/>
        </authorList>
    </citation>
    <scope>NUCLEOTIDE SEQUENCE</scope>
    <source>
        <strain evidence="4">Hildebrandi</strain>
    </source>
</reference>
<dbReference type="SMART" id="SM00464">
    <property type="entry name" value="LON"/>
    <property type="match status" value="1"/>
</dbReference>
<feature type="region of interest" description="Disordered" evidence="1">
    <location>
        <begin position="174"/>
        <end position="198"/>
    </location>
</feature>
<dbReference type="PROSITE" id="PS51788">
    <property type="entry name" value="CULT"/>
    <property type="match status" value="1"/>
</dbReference>
<evidence type="ECO:0000313" key="5">
    <source>
        <dbReference type="Proteomes" id="UP000693970"/>
    </source>
</evidence>
<accession>A0A9K3M7M3</accession>
<feature type="region of interest" description="Disordered" evidence="1">
    <location>
        <begin position="1"/>
        <end position="45"/>
    </location>
</feature>
<keyword evidence="4" id="KW-0378">Hydrolase</keyword>
<dbReference type="InterPro" id="IPR003111">
    <property type="entry name" value="Lon_prtase_N"/>
</dbReference>
<dbReference type="FunFam" id="2.170.150.20:FF:000007">
    <property type="entry name" value="Protein cereblon"/>
    <property type="match status" value="1"/>
</dbReference>
<dbReference type="AlphaFoldDB" id="A0A9K3M7M3"/>
<protein>
    <submittedName>
        <fullName evidence="4">ATP-dependent protease La LON substrate-binding domain containing protein</fullName>
    </submittedName>
</protein>
<organism evidence="4 5">
    <name type="scientific">Nitzschia inconspicua</name>
    <dbReference type="NCBI Taxonomy" id="303405"/>
    <lineage>
        <taxon>Eukaryota</taxon>
        <taxon>Sar</taxon>
        <taxon>Stramenopiles</taxon>
        <taxon>Ochrophyta</taxon>
        <taxon>Bacillariophyta</taxon>
        <taxon>Bacillariophyceae</taxon>
        <taxon>Bacillariophycidae</taxon>
        <taxon>Bacillariales</taxon>
        <taxon>Bacillariaceae</taxon>
        <taxon>Nitzschia</taxon>
    </lineage>
</organism>
<comment type="caution">
    <text evidence="4">The sequence shown here is derived from an EMBL/GenBank/DDBJ whole genome shotgun (WGS) entry which is preliminary data.</text>
</comment>
<gene>
    <name evidence="4" type="ORF">IV203_013786</name>
</gene>
<keyword evidence="5" id="KW-1185">Reference proteome</keyword>
<evidence type="ECO:0000313" key="4">
    <source>
        <dbReference type="EMBL" id="KAG7374691.1"/>
    </source>
</evidence>
<dbReference type="OrthoDB" id="267517at2759"/>
<keyword evidence="4" id="KW-0645">Protease</keyword>
<dbReference type="InterPro" id="IPR034750">
    <property type="entry name" value="CULT"/>
</dbReference>
<evidence type="ECO:0000259" key="2">
    <source>
        <dbReference type="PROSITE" id="PS51787"/>
    </source>
</evidence>
<feature type="domain" description="Lon N-terminal" evidence="2">
    <location>
        <begin position="95"/>
        <end position="408"/>
    </location>
</feature>
<feature type="domain" description="CULT" evidence="3">
    <location>
        <begin position="411"/>
        <end position="527"/>
    </location>
</feature>
<dbReference type="EMBL" id="JAGRRH010000001">
    <property type="protein sequence ID" value="KAG7374691.1"/>
    <property type="molecule type" value="Genomic_DNA"/>
</dbReference>
<dbReference type="GO" id="GO:0006508">
    <property type="term" value="P:proteolysis"/>
    <property type="evidence" value="ECO:0007669"/>
    <property type="project" value="UniProtKB-KW"/>
</dbReference>
<evidence type="ECO:0000256" key="1">
    <source>
        <dbReference type="SAM" id="MobiDB-lite"/>
    </source>
</evidence>
<dbReference type="Pfam" id="PF02190">
    <property type="entry name" value="LON_substr_bdg"/>
    <property type="match status" value="1"/>
</dbReference>
<reference evidence="4" key="1">
    <citation type="journal article" date="2021" name="Sci. Rep.">
        <title>Diploid genomic architecture of Nitzschia inconspicua, an elite biomass production diatom.</title>
        <authorList>
            <person name="Oliver A."/>
            <person name="Podell S."/>
            <person name="Pinowska A."/>
            <person name="Traller J.C."/>
            <person name="Smith S.R."/>
            <person name="McClure R."/>
            <person name="Beliaev A."/>
            <person name="Bohutskyi P."/>
            <person name="Hill E.A."/>
            <person name="Rabines A."/>
            <person name="Zheng H."/>
            <person name="Allen L.Z."/>
            <person name="Kuo A."/>
            <person name="Grigoriev I.V."/>
            <person name="Allen A.E."/>
            <person name="Hazlebeck D."/>
            <person name="Allen E.E."/>
        </authorList>
    </citation>
    <scope>NUCLEOTIDE SEQUENCE</scope>
    <source>
        <strain evidence="4">Hildebrandi</strain>
    </source>
</reference>
<proteinExistence type="predicted"/>
<feature type="compositionally biased region" description="Acidic residues" evidence="1">
    <location>
        <begin position="7"/>
        <end position="26"/>
    </location>
</feature>
<dbReference type="CDD" id="cd15777">
    <property type="entry name" value="CRBN_C_like"/>
    <property type="match status" value="1"/>
</dbReference>
<name>A0A9K3M7M3_9STRA</name>
<dbReference type="PROSITE" id="PS51787">
    <property type="entry name" value="LON_N"/>
    <property type="match status" value="1"/>
</dbReference>
<feature type="compositionally biased region" description="Polar residues" evidence="1">
    <location>
        <begin position="27"/>
        <end position="38"/>
    </location>
</feature>
<dbReference type="GO" id="GO:0008233">
    <property type="term" value="F:peptidase activity"/>
    <property type="evidence" value="ECO:0007669"/>
    <property type="project" value="UniProtKB-KW"/>
</dbReference>
<evidence type="ECO:0000259" key="3">
    <source>
        <dbReference type="PROSITE" id="PS51788"/>
    </source>
</evidence>
<sequence length="527" mass="59800">MIAHEESDSEEEETSSLGEEEEEETNDNATRNESSSDQPLAAARDHSYLNASHPLLPEDSTLCRDYKRPRSSMDAVTNDHDAASNNLRSRESFELPVLVLHGVVLFPGSTIPIKLRNRSMIQYLGRQIQKCRTHPELQPKVELGILTFCSEQRSWTQRNDDDDDLGLPRWRRSTAARANQHRPPPQHPRYRENNGEDGLAIRNPYIGRIGTIATISHTHERTSSGLQTGNNEVNSNSSGTVWDQYETTNELVVTSVGTSRFRIIDIIDEHRTIFLVEELVDDSMARPYSQRLFSSSPKESTGLSVVGQDQVAWNVAQVTPLPYFVHRIFSPWCMMERIRGVLMTNAGGNNLPSLGEDEIGQKYLEPTQFSFWIANNLPLKESQRLRLLELHSTLERLRIVWKEIQRMLERPSVIRCADCGSTLSFTNDVFTVGGAEGSTSTYVNGGGYIHQITTLRKLIDENKVVFEGYPSTENSYFPGYSWHITRCRRCAALLGWKFRQVDGRNSTSAERPETFFGFMSSIVTTHR</sequence>